<protein>
    <submittedName>
        <fullName evidence="2">MICOS complex subunit MIC19</fullName>
    </submittedName>
</protein>
<proteinExistence type="predicted"/>
<dbReference type="Proteomes" id="UP000887580">
    <property type="component" value="Unplaced"/>
</dbReference>
<evidence type="ECO:0000313" key="1">
    <source>
        <dbReference type="Proteomes" id="UP000887580"/>
    </source>
</evidence>
<evidence type="ECO:0000313" key="2">
    <source>
        <dbReference type="WBParaSite" id="PS1159_v2.g10990.t1"/>
    </source>
</evidence>
<accession>A0AC35EUU1</accession>
<sequence length="188" mass="21198">MGAGESRPARGDSAAAEGNQPNSEEQQRQPKVLRIERSQIPEAYKNVGVSSEVIRRVSGGSTSNDSDVSALNAELQKERETNARLRNQMQNLTALQNRFATGQIIPSQTTETLEDVEEKKRVFDETVQRVEKQFFSYQRENACEDNEKELMECLSKNKGKVLNCKSLKVPYDECIVKFRHEVLSSKAS</sequence>
<reference evidence="2" key="1">
    <citation type="submission" date="2022-11" db="UniProtKB">
        <authorList>
            <consortium name="WormBaseParasite"/>
        </authorList>
    </citation>
    <scope>IDENTIFICATION</scope>
</reference>
<organism evidence="1 2">
    <name type="scientific">Panagrolaimus sp. PS1159</name>
    <dbReference type="NCBI Taxonomy" id="55785"/>
    <lineage>
        <taxon>Eukaryota</taxon>
        <taxon>Metazoa</taxon>
        <taxon>Ecdysozoa</taxon>
        <taxon>Nematoda</taxon>
        <taxon>Chromadorea</taxon>
        <taxon>Rhabditida</taxon>
        <taxon>Tylenchina</taxon>
        <taxon>Panagrolaimomorpha</taxon>
        <taxon>Panagrolaimoidea</taxon>
        <taxon>Panagrolaimidae</taxon>
        <taxon>Panagrolaimus</taxon>
    </lineage>
</organism>
<name>A0AC35EUU1_9BILA</name>
<dbReference type="WBParaSite" id="PS1159_v2.g10990.t1">
    <property type="protein sequence ID" value="PS1159_v2.g10990.t1"/>
    <property type="gene ID" value="PS1159_v2.g10990"/>
</dbReference>